<evidence type="ECO:0000256" key="1">
    <source>
        <dbReference type="SAM" id="MobiDB-lite"/>
    </source>
</evidence>
<organism evidence="2 3">
    <name type="scientific">Liparis tanakae</name>
    <name type="common">Tanaka's snailfish</name>
    <dbReference type="NCBI Taxonomy" id="230148"/>
    <lineage>
        <taxon>Eukaryota</taxon>
        <taxon>Metazoa</taxon>
        <taxon>Chordata</taxon>
        <taxon>Craniata</taxon>
        <taxon>Vertebrata</taxon>
        <taxon>Euteleostomi</taxon>
        <taxon>Actinopterygii</taxon>
        <taxon>Neopterygii</taxon>
        <taxon>Teleostei</taxon>
        <taxon>Neoteleostei</taxon>
        <taxon>Acanthomorphata</taxon>
        <taxon>Eupercaria</taxon>
        <taxon>Perciformes</taxon>
        <taxon>Cottioidei</taxon>
        <taxon>Cottales</taxon>
        <taxon>Liparidae</taxon>
        <taxon>Liparis</taxon>
    </lineage>
</organism>
<accession>A0A4Z2FDT2</accession>
<evidence type="ECO:0000313" key="2">
    <source>
        <dbReference type="EMBL" id="TNN38552.1"/>
    </source>
</evidence>
<name>A0A4Z2FDT2_9TELE</name>
<feature type="region of interest" description="Disordered" evidence="1">
    <location>
        <begin position="1"/>
        <end position="60"/>
    </location>
</feature>
<sequence length="60" mass="6462">MHLAKKGHKHADVTAGASNAAPESRSPRLELNSLAAPMNGKEVKECRRSARVKDDGILKL</sequence>
<gene>
    <name evidence="2" type="ORF">EYF80_051284</name>
</gene>
<dbReference type="AlphaFoldDB" id="A0A4Z2FDT2"/>
<keyword evidence="3" id="KW-1185">Reference proteome</keyword>
<evidence type="ECO:0000313" key="3">
    <source>
        <dbReference type="Proteomes" id="UP000314294"/>
    </source>
</evidence>
<proteinExistence type="predicted"/>
<feature type="compositionally biased region" description="Basic and acidic residues" evidence="1">
    <location>
        <begin position="41"/>
        <end position="60"/>
    </location>
</feature>
<protein>
    <submittedName>
        <fullName evidence="2">Uncharacterized protein</fullName>
    </submittedName>
</protein>
<comment type="caution">
    <text evidence="2">The sequence shown here is derived from an EMBL/GenBank/DDBJ whole genome shotgun (WGS) entry which is preliminary data.</text>
</comment>
<dbReference type="Proteomes" id="UP000314294">
    <property type="component" value="Unassembled WGS sequence"/>
</dbReference>
<reference evidence="2 3" key="1">
    <citation type="submission" date="2019-03" db="EMBL/GenBank/DDBJ databases">
        <title>First draft genome of Liparis tanakae, snailfish: a comprehensive survey of snailfish specific genes.</title>
        <authorList>
            <person name="Kim W."/>
            <person name="Song I."/>
            <person name="Jeong J.-H."/>
            <person name="Kim D."/>
            <person name="Kim S."/>
            <person name="Ryu S."/>
            <person name="Song J.Y."/>
            <person name="Lee S.K."/>
        </authorList>
    </citation>
    <scope>NUCLEOTIDE SEQUENCE [LARGE SCALE GENOMIC DNA]</scope>
    <source>
        <tissue evidence="2">Muscle</tissue>
    </source>
</reference>
<dbReference type="EMBL" id="SRLO01001362">
    <property type="protein sequence ID" value="TNN38552.1"/>
    <property type="molecule type" value="Genomic_DNA"/>
</dbReference>